<sequence>MIYLIHKGVEPQLAFKIMEGVRKGKGIKPEDVEKIRQNSVPDWYIESCKKIKYMFPKAHAVAYVIMAIRVGWFKVYYPLHYYISYFTLRCNAYDIKTMCEGKDSISKRIEDIQTRLNDRELKKTVTNKEVDLISALEVASEMTARGYHFSNISLDYSLANEFIIDPNDDKALIPPFVTIDGLGYNVAKSIVDARNERAFISKQDILSRTQLSTTLLKKLEDLGVLIGIQNENQLQLF</sequence>
<dbReference type="EMBL" id="VSSQ01031268">
    <property type="protein sequence ID" value="MPM82090.1"/>
    <property type="molecule type" value="Genomic_DNA"/>
</dbReference>
<keyword evidence="2" id="KW-0808">Transferase</keyword>
<dbReference type="Gene3D" id="1.10.150.870">
    <property type="match status" value="1"/>
</dbReference>
<evidence type="ECO:0000259" key="1">
    <source>
        <dbReference type="Pfam" id="PF14579"/>
    </source>
</evidence>
<evidence type="ECO:0000313" key="2">
    <source>
        <dbReference type="EMBL" id="MPM82090.1"/>
    </source>
</evidence>
<accession>A0A645CY11</accession>
<dbReference type="InterPro" id="IPR004805">
    <property type="entry name" value="DnaE2/DnaE/PolC"/>
</dbReference>
<organism evidence="2">
    <name type="scientific">bioreactor metagenome</name>
    <dbReference type="NCBI Taxonomy" id="1076179"/>
    <lineage>
        <taxon>unclassified sequences</taxon>
        <taxon>metagenomes</taxon>
        <taxon>ecological metagenomes</taxon>
    </lineage>
</organism>
<dbReference type="GO" id="GO:0008408">
    <property type="term" value="F:3'-5' exonuclease activity"/>
    <property type="evidence" value="ECO:0007669"/>
    <property type="project" value="InterPro"/>
</dbReference>
<proteinExistence type="predicted"/>
<dbReference type="PANTHER" id="PTHR32294">
    <property type="entry name" value="DNA POLYMERASE III SUBUNIT ALPHA"/>
    <property type="match status" value="1"/>
</dbReference>
<dbReference type="Gene3D" id="6.10.140.1510">
    <property type="match status" value="1"/>
</dbReference>
<reference evidence="2" key="1">
    <citation type="submission" date="2019-08" db="EMBL/GenBank/DDBJ databases">
        <authorList>
            <person name="Kucharzyk K."/>
            <person name="Murdoch R.W."/>
            <person name="Higgins S."/>
            <person name="Loffler F."/>
        </authorList>
    </citation>
    <scope>NUCLEOTIDE SEQUENCE</scope>
</reference>
<dbReference type="Pfam" id="PF14579">
    <property type="entry name" value="HHH_6"/>
    <property type="match status" value="1"/>
</dbReference>
<comment type="caution">
    <text evidence="2">The sequence shown here is derived from an EMBL/GenBank/DDBJ whole genome shotgun (WGS) entry which is preliminary data.</text>
</comment>
<keyword evidence="2" id="KW-0548">Nucleotidyltransferase</keyword>
<dbReference type="InterPro" id="IPR029460">
    <property type="entry name" value="DNAPol_HHH"/>
</dbReference>
<name>A0A645CY11_9ZZZZ</name>
<dbReference type="GO" id="GO:0006260">
    <property type="term" value="P:DNA replication"/>
    <property type="evidence" value="ECO:0007669"/>
    <property type="project" value="InterPro"/>
</dbReference>
<gene>
    <name evidence="2" type="primary">polC_54</name>
    <name evidence="2" type="ORF">SDC9_129148</name>
</gene>
<dbReference type="GO" id="GO:0003887">
    <property type="term" value="F:DNA-directed DNA polymerase activity"/>
    <property type="evidence" value="ECO:0007669"/>
    <property type="project" value="UniProtKB-EC"/>
</dbReference>
<dbReference type="AlphaFoldDB" id="A0A645CY11"/>
<dbReference type="PANTHER" id="PTHR32294:SF5">
    <property type="entry name" value="DNA POLYMERASE III POLC-TYPE"/>
    <property type="match status" value="1"/>
</dbReference>
<protein>
    <submittedName>
        <fullName evidence="2">DNA polymerase III PolC-type</fullName>
        <ecNumber evidence="2">2.7.7.7</ecNumber>
    </submittedName>
</protein>
<feature type="domain" description="DNA polymerase helix-hairpin-helix motif" evidence="1">
    <location>
        <begin position="161"/>
        <end position="228"/>
    </location>
</feature>
<dbReference type="EC" id="2.7.7.7" evidence="2"/>